<comment type="caution">
    <text evidence="1">The sequence shown here is derived from an EMBL/GenBank/DDBJ whole genome shotgun (WGS) entry which is preliminary data.</text>
</comment>
<reference evidence="1" key="1">
    <citation type="submission" date="2019-07" db="EMBL/GenBank/DDBJ databases">
        <authorList>
            <person name="Dittberner H."/>
        </authorList>
    </citation>
    <scope>NUCLEOTIDE SEQUENCE [LARGE SCALE GENOMIC DNA]</scope>
</reference>
<accession>A0A565CCD7</accession>
<evidence type="ECO:0000313" key="2">
    <source>
        <dbReference type="Proteomes" id="UP000489600"/>
    </source>
</evidence>
<gene>
    <name evidence="1" type="ORF">ANE_LOCUS21769</name>
</gene>
<name>A0A565CCD7_9BRAS</name>
<proteinExistence type="predicted"/>
<dbReference type="EMBL" id="CABITT030000007">
    <property type="protein sequence ID" value="VVB11325.1"/>
    <property type="molecule type" value="Genomic_DNA"/>
</dbReference>
<dbReference type="AlphaFoldDB" id="A0A565CCD7"/>
<sequence length="52" mass="6250">MRLASKYKKMLKSNSRLQLYLCLFFKELRKQLCSPFQEKIKPSKISPETLKK</sequence>
<protein>
    <submittedName>
        <fullName evidence="1">Uncharacterized protein</fullName>
    </submittedName>
</protein>
<organism evidence="1 2">
    <name type="scientific">Arabis nemorensis</name>
    <dbReference type="NCBI Taxonomy" id="586526"/>
    <lineage>
        <taxon>Eukaryota</taxon>
        <taxon>Viridiplantae</taxon>
        <taxon>Streptophyta</taxon>
        <taxon>Embryophyta</taxon>
        <taxon>Tracheophyta</taxon>
        <taxon>Spermatophyta</taxon>
        <taxon>Magnoliopsida</taxon>
        <taxon>eudicotyledons</taxon>
        <taxon>Gunneridae</taxon>
        <taxon>Pentapetalae</taxon>
        <taxon>rosids</taxon>
        <taxon>malvids</taxon>
        <taxon>Brassicales</taxon>
        <taxon>Brassicaceae</taxon>
        <taxon>Arabideae</taxon>
        <taxon>Arabis</taxon>
    </lineage>
</organism>
<evidence type="ECO:0000313" key="1">
    <source>
        <dbReference type="EMBL" id="VVB11325.1"/>
    </source>
</evidence>
<keyword evidence="2" id="KW-1185">Reference proteome</keyword>
<dbReference type="Proteomes" id="UP000489600">
    <property type="component" value="Unassembled WGS sequence"/>
</dbReference>